<dbReference type="EMBL" id="JH817581">
    <property type="protein sequence ID" value="EKC38077.1"/>
    <property type="molecule type" value="Genomic_DNA"/>
</dbReference>
<protein>
    <submittedName>
        <fullName evidence="5 6">Heat shock 70 kDa protein 12A</fullName>
    </submittedName>
</protein>
<sequence length="618" mass="69644">MSSSQSQNNISENCTWFCSIDIGTSYSGYAFAPRGNLTEKSCEIYSGVWENDVLSHKTPTSVLLDQTKHFIAFGHEADSEYENLVQEKEHEKCFYFRDFKMELYNTVVSRDLSIKDYHGKSCKAQQIFVESIRFLREHFLKVLGVRYCYTVEDDICYTVTVPAIWSDAAKQFMKEAAIEAGICEGRLMLAYEPEAAALFCMQLTRDRRATNCEPMHFVPDQPYMVVDLGGGTADITVQKISSTDIVHNLYKASGGPWGGNQINKVFFQLLVKLFGETAFQKFCEDSMVDFFNLTQKIEIAKRKISMIGDRSVVIETPPPLLHTEEELKCLKNAIQEANLQDMVNAKLGKLIIKNKYFLEYFQVICGKTVDLVTSIIQTENLQIRSIVLVGGFSESKVVQSIFKDSFPKNNVLIPMGAELAVLKGAVIYGFDSSIIDTRICRYTYGIKLERRFNPNVDDPSKTFMKGDQLYTEDCFDKFFEIGEPVAVGTKRSIKVHLNHDDENLSCDLSGPKEIEVFASPEKSPLYTTDIACHSCGMIYVPAPVGGLPVHVKGRIEIEVTGVDNFRITYIDDEDFTFSSPGHIDFMSTHKNSAQDKAIQNSSNQGSSPHFEKVIAYNS</sequence>
<evidence type="ECO:0000256" key="3">
    <source>
        <dbReference type="ARBA" id="ARBA00022840"/>
    </source>
</evidence>
<feature type="region of interest" description="Disordered" evidence="4">
    <location>
        <begin position="590"/>
        <end position="609"/>
    </location>
</feature>
<gene>
    <name evidence="5" type="ORF">CGI_10022751</name>
</gene>
<dbReference type="PANTHER" id="PTHR14187:SF5">
    <property type="entry name" value="HEAT SHOCK 70 KDA PROTEIN 12A"/>
    <property type="match status" value="1"/>
</dbReference>
<evidence type="ECO:0000313" key="5">
    <source>
        <dbReference type="EMBL" id="EKC38077.1"/>
    </source>
</evidence>
<proteinExistence type="inferred from homology"/>
<keyword evidence="3" id="KW-0067">ATP-binding</keyword>
<keyword evidence="2" id="KW-0547">Nucleotide-binding</keyword>
<reference evidence="5" key="1">
    <citation type="journal article" date="2012" name="Nature">
        <title>The oyster genome reveals stress adaptation and complexity of shell formation.</title>
        <authorList>
            <person name="Zhang G."/>
            <person name="Fang X."/>
            <person name="Guo X."/>
            <person name="Li L."/>
            <person name="Luo R."/>
            <person name="Xu F."/>
            <person name="Yang P."/>
            <person name="Zhang L."/>
            <person name="Wang X."/>
            <person name="Qi H."/>
            <person name="Xiong Z."/>
            <person name="Que H."/>
            <person name="Xie Y."/>
            <person name="Holland P.W."/>
            <person name="Paps J."/>
            <person name="Zhu Y."/>
            <person name="Wu F."/>
            <person name="Chen Y."/>
            <person name="Wang J."/>
            <person name="Peng C."/>
            <person name="Meng J."/>
            <person name="Yang L."/>
            <person name="Liu J."/>
            <person name="Wen B."/>
            <person name="Zhang N."/>
            <person name="Huang Z."/>
            <person name="Zhu Q."/>
            <person name="Feng Y."/>
            <person name="Mount A."/>
            <person name="Hedgecock D."/>
            <person name="Xu Z."/>
            <person name="Liu Y."/>
            <person name="Domazet-Loso T."/>
            <person name="Du Y."/>
            <person name="Sun X."/>
            <person name="Zhang S."/>
            <person name="Liu B."/>
            <person name="Cheng P."/>
            <person name="Jiang X."/>
            <person name="Li J."/>
            <person name="Fan D."/>
            <person name="Wang W."/>
            <person name="Fu W."/>
            <person name="Wang T."/>
            <person name="Wang B."/>
            <person name="Zhang J."/>
            <person name="Peng Z."/>
            <person name="Li Y."/>
            <person name="Li N."/>
            <person name="Wang J."/>
            <person name="Chen M."/>
            <person name="He Y."/>
            <person name="Tan F."/>
            <person name="Song X."/>
            <person name="Zheng Q."/>
            <person name="Huang R."/>
            <person name="Yang H."/>
            <person name="Du X."/>
            <person name="Chen L."/>
            <person name="Yang M."/>
            <person name="Gaffney P.M."/>
            <person name="Wang S."/>
            <person name="Luo L."/>
            <person name="She Z."/>
            <person name="Ming Y."/>
            <person name="Huang W."/>
            <person name="Zhang S."/>
            <person name="Huang B."/>
            <person name="Zhang Y."/>
            <person name="Qu T."/>
            <person name="Ni P."/>
            <person name="Miao G."/>
            <person name="Wang J."/>
            <person name="Wang Q."/>
            <person name="Steinberg C.E."/>
            <person name="Wang H."/>
            <person name="Li N."/>
            <person name="Qian L."/>
            <person name="Zhang G."/>
            <person name="Li Y."/>
            <person name="Yang H."/>
            <person name="Liu X."/>
            <person name="Wang J."/>
            <person name="Yin Y."/>
            <person name="Wang J."/>
        </authorList>
    </citation>
    <scope>NUCLEOTIDE SEQUENCE [LARGE SCALE GENOMIC DNA]</scope>
    <source>
        <strain evidence="5">05x7-T-G4-1.051#20</strain>
    </source>
</reference>
<evidence type="ECO:0000256" key="2">
    <source>
        <dbReference type="ARBA" id="ARBA00022741"/>
    </source>
</evidence>
<comment type="similarity">
    <text evidence="1">Belongs to the heat shock protein 70 family.</text>
</comment>
<dbReference type="Gene3D" id="3.30.420.40">
    <property type="match status" value="2"/>
</dbReference>
<evidence type="ECO:0000313" key="6">
    <source>
        <dbReference type="EnsemblMetazoa" id="G5808.1:cds"/>
    </source>
</evidence>
<evidence type="ECO:0000256" key="1">
    <source>
        <dbReference type="ARBA" id="ARBA00007381"/>
    </source>
</evidence>
<dbReference type="InterPro" id="IPR043129">
    <property type="entry name" value="ATPase_NBD"/>
</dbReference>
<dbReference type="OrthoDB" id="6141908at2759"/>
<keyword evidence="5" id="KW-0346">Stress response</keyword>
<evidence type="ECO:0000256" key="4">
    <source>
        <dbReference type="SAM" id="MobiDB-lite"/>
    </source>
</evidence>
<feature type="compositionally biased region" description="Polar residues" evidence="4">
    <location>
        <begin position="597"/>
        <end position="607"/>
    </location>
</feature>
<keyword evidence="7" id="KW-1185">Reference proteome</keyword>
<dbReference type="InterPro" id="IPR013126">
    <property type="entry name" value="Hsp_70_fam"/>
</dbReference>
<dbReference type="GO" id="GO:0005524">
    <property type="term" value="F:ATP binding"/>
    <property type="evidence" value="ECO:0007669"/>
    <property type="project" value="UniProtKB-KW"/>
</dbReference>
<dbReference type="PANTHER" id="PTHR14187">
    <property type="entry name" value="ALPHA KINASE/ELONGATION FACTOR 2 KINASE"/>
    <property type="match status" value="1"/>
</dbReference>
<dbReference type="EnsemblMetazoa" id="G5808.2">
    <property type="protein sequence ID" value="G5808.2:cds"/>
    <property type="gene ID" value="G5808"/>
</dbReference>
<dbReference type="HOGENOM" id="CLU_009958_5_3_1"/>
<dbReference type="Pfam" id="PF00012">
    <property type="entry name" value="HSP70"/>
    <property type="match status" value="1"/>
</dbReference>
<dbReference type="KEGG" id="crg:105340490"/>
<evidence type="ECO:0000313" key="7">
    <source>
        <dbReference type="Proteomes" id="UP000005408"/>
    </source>
</evidence>
<dbReference type="GO" id="GO:0140662">
    <property type="term" value="F:ATP-dependent protein folding chaperone"/>
    <property type="evidence" value="ECO:0007669"/>
    <property type="project" value="InterPro"/>
</dbReference>
<dbReference type="CDD" id="cd10229">
    <property type="entry name" value="ASKHA_NBD_HSP70_HSPA12"/>
    <property type="match status" value="1"/>
</dbReference>
<name>K1QMQ6_MAGGI</name>
<reference evidence="6" key="2">
    <citation type="submission" date="2022-08" db="UniProtKB">
        <authorList>
            <consortium name="EnsemblMetazoa"/>
        </authorList>
    </citation>
    <scope>IDENTIFICATION</scope>
    <source>
        <strain evidence="6">05x7-T-G4-1.051#20</strain>
    </source>
</reference>
<organism evidence="5">
    <name type="scientific">Magallana gigas</name>
    <name type="common">Pacific oyster</name>
    <name type="synonym">Crassostrea gigas</name>
    <dbReference type="NCBI Taxonomy" id="29159"/>
    <lineage>
        <taxon>Eukaryota</taxon>
        <taxon>Metazoa</taxon>
        <taxon>Spiralia</taxon>
        <taxon>Lophotrochozoa</taxon>
        <taxon>Mollusca</taxon>
        <taxon>Bivalvia</taxon>
        <taxon>Autobranchia</taxon>
        <taxon>Pteriomorphia</taxon>
        <taxon>Ostreida</taxon>
        <taxon>Ostreoidea</taxon>
        <taxon>Ostreidae</taxon>
        <taxon>Magallana</taxon>
    </lineage>
</organism>
<dbReference type="OMA" id="VEDDICY"/>
<dbReference type="SUPFAM" id="SSF53067">
    <property type="entry name" value="Actin-like ATPase domain"/>
    <property type="match status" value="2"/>
</dbReference>
<dbReference type="Proteomes" id="UP000005408">
    <property type="component" value="Unassembled WGS sequence"/>
</dbReference>
<dbReference type="EnsemblMetazoa" id="G5808.1">
    <property type="protein sequence ID" value="G5808.1:cds"/>
    <property type="gene ID" value="G5808"/>
</dbReference>
<accession>K1QMQ6</accession>
<dbReference type="AlphaFoldDB" id="K1QMQ6"/>